<name>A0A1Y6LQW2_ZYMTR</name>
<gene>
    <name evidence="3" type="ORF">ZT1A5_G7302</name>
</gene>
<reference evidence="3 4" key="1">
    <citation type="submission" date="2016-10" db="EMBL/GenBank/DDBJ databases">
        <authorList>
            <person name="Varghese N."/>
        </authorList>
    </citation>
    <scope>NUCLEOTIDE SEQUENCE [LARGE SCALE GENOMIC DNA]</scope>
</reference>
<evidence type="ECO:0000313" key="3">
    <source>
        <dbReference type="EMBL" id="SMY25860.1"/>
    </source>
</evidence>
<evidence type="ECO:0000313" key="4">
    <source>
        <dbReference type="Proteomes" id="UP000215453"/>
    </source>
</evidence>
<dbReference type="Proteomes" id="UP000215453">
    <property type="component" value="Chromosome 7"/>
</dbReference>
<feature type="region of interest" description="Disordered" evidence="1">
    <location>
        <begin position="1"/>
        <end position="47"/>
    </location>
</feature>
<keyword evidence="2" id="KW-0812">Transmembrane</keyword>
<keyword evidence="2" id="KW-1133">Transmembrane helix</keyword>
<evidence type="ECO:0000256" key="1">
    <source>
        <dbReference type="SAM" id="MobiDB-lite"/>
    </source>
</evidence>
<evidence type="ECO:0000256" key="2">
    <source>
        <dbReference type="SAM" id="Phobius"/>
    </source>
</evidence>
<feature type="region of interest" description="Disordered" evidence="1">
    <location>
        <begin position="85"/>
        <end position="105"/>
    </location>
</feature>
<feature type="transmembrane region" description="Helical" evidence="2">
    <location>
        <begin position="197"/>
        <end position="229"/>
    </location>
</feature>
<dbReference type="AlphaFoldDB" id="A0A1Y6LQW2"/>
<sequence length="232" mass="26153">MRDTLRPLPPAYIRGDYPDLSTPSEEVPRSHLLEEEEEALPAYSRNDPLAEAPLPVSSTVLSHEETLAAVRSIWPDRSETSLRRLAGDHRSHATPPAGRQAEIHRSTSLSSFHRLGDLEARSNNDDEIQIIHLHRHDNDHQIYRSHRHGNDLFDVEAGRSSSLPKFAEPEPEPQGEMTFPLDVEARRTRRRLKKRGAGCWCCCGCGIIGWLFWGFWIVVFAIAVGVALAQTL</sequence>
<accession>A0A1Y6LQW2</accession>
<keyword evidence="2" id="KW-0472">Membrane</keyword>
<protein>
    <submittedName>
        <fullName evidence="3">Uncharacterized protein</fullName>
    </submittedName>
</protein>
<organism evidence="3 4">
    <name type="scientific">Zymoseptoria tritici ST99CH_1A5</name>
    <dbReference type="NCBI Taxonomy" id="1276529"/>
    <lineage>
        <taxon>Eukaryota</taxon>
        <taxon>Fungi</taxon>
        <taxon>Dikarya</taxon>
        <taxon>Ascomycota</taxon>
        <taxon>Pezizomycotina</taxon>
        <taxon>Dothideomycetes</taxon>
        <taxon>Dothideomycetidae</taxon>
        <taxon>Mycosphaerellales</taxon>
        <taxon>Mycosphaerellaceae</taxon>
        <taxon>Zymoseptoria</taxon>
    </lineage>
</organism>
<dbReference type="EMBL" id="LT882682">
    <property type="protein sequence ID" value="SMY25860.1"/>
    <property type="molecule type" value="Genomic_DNA"/>
</dbReference>
<proteinExistence type="predicted"/>